<dbReference type="KEGG" id="pns:A9D12_03185"/>
<dbReference type="SMART" id="SM00052">
    <property type="entry name" value="EAL"/>
    <property type="match status" value="1"/>
</dbReference>
<dbReference type="InterPro" id="IPR043128">
    <property type="entry name" value="Rev_trsase/Diguanyl_cyclase"/>
</dbReference>
<dbReference type="PROSITE" id="PS50924">
    <property type="entry name" value="MHYT"/>
    <property type="match status" value="1"/>
</dbReference>
<organism evidence="5 6">
    <name type="scientific">Erythrobacter neustonensis</name>
    <dbReference type="NCBI Taxonomy" id="1112"/>
    <lineage>
        <taxon>Bacteria</taxon>
        <taxon>Pseudomonadati</taxon>
        <taxon>Pseudomonadota</taxon>
        <taxon>Alphaproteobacteria</taxon>
        <taxon>Sphingomonadales</taxon>
        <taxon>Erythrobacteraceae</taxon>
        <taxon>Erythrobacter/Porphyrobacter group</taxon>
        <taxon>Erythrobacter</taxon>
    </lineage>
</organism>
<feature type="transmembrane region" description="Helical" evidence="1">
    <location>
        <begin position="46"/>
        <end position="69"/>
    </location>
</feature>
<feature type="domain" description="MHYT" evidence="4">
    <location>
        <begin position="11"/>
        <end position="198"/>
    </location>
</feature>
<dbReference type="Proteomes" id="UP000078263">
    <property type="component" value="Chromosome"/>
</dbReference>
<evidence type="ECO:0000313" key="5">
    <source>
        <dbReference type="EMBL" id="ANK12105.1"/>
    </source>
</evidence>
<dbReference type="GO" id="GO:0016020">
    <property type="term" value="C:membrane"/>
    <property type="evidence" value="ECO:0007669"/>
    <property type="project" value="UniProtKB-UniRule"/>
</dbReference>
<dbReference type="InterPro" id="IPR029787">
    <property type="entry name" value="Nucleotide_cyclase"/>
</dbReference>
<dbReference type="SUPFAM" id="SSF55073">
    <property type="entry name" value="Nucleotide cyclase"/>
    <property type="match status" value="1"/>
</dbReference>
<dbReference type="Pfam" id="PF00990">
    <property type="entry name" value="GGDEF"/>
    <property type="match status" value="1"/>
</dbReference>
<dbReference type="EMBL" id="CP016033">
    <property type="protein sequence ID" value="ANK12105.1"/>
    <property type="molecule type" value="Genomic_DNA"/>
</dbReference>
<dbReference type="Gene3D" id="3.20.20.450">
    <property type="entry name" value="EAL domain"/>
    <property type="match status" value="1"/>
</dbReference>
<feature type="transmembrane region" description="Helical" evidence="1">
    <location>
        <begin position="173"/>
        <end position="191"/>
    </location>
</feature>
<keyword evidence="1" id="KW-0812">Transmembrane</keyword>
<dbReference type="GO" id="GO:0003824">
    <property type="term" value="F:catalytic activity"/>
    <property type="evidence" value="ECO:0007669"/>
    <property type="project" value="UniProtKB-ARBA"/>
</dbReference>
<keyword evidence="1" id="KW-0472">Membrane</keyword>
<dbReference type="InterPro" id="IPR052155">
    <property type="entry name" value="Biofilm_reg_signaling"/>
</dbReference>
<dbReference type="STRING" id="1112.A9D12_03185"/>
<gene>
    <name evidence="5" type="ORF">A9D12_03185</name>
</gene>
<keyword evidence="1" id="KW-1133">Transmembrane helix</keyword>
<feature type="transmembrane region" description="Helical" evidence="1">
    <location>
        <begin position="109"/>
        <end position="133"/>
    </location>
</feature>
<dbReference type="Pfam" id="PF03707">
    <property type="entry name" value="MHYT"/>
    <property type="match status" value="2"/>
</dbReference>
<protein>
    <recommendedName>
        <fullName evidence="7">Diguanylate cyclase</fullName>
    </recommendedName>
</protein>
<evidence type="ECO:0000259" key="3">
    <source>
        <dbReference type="PROSITE" id="PS50887"/>
    </source>
</evidence>
<evidence type="ECO:0000259" key="4">
    <source>
        <dbReference type="PROSITE" id="PS50924"/>
    </source>
</evidence>
<dbReference type="InterPro" id="IPR000160">
    <property type="entry name" value="GGDEF_dom"/>
</dbReference>
<name>A0A192D1V9_9SPHN</name>
<feature type="transmembrane region" description="Helical" evidence="1">
    <location>
        <begin position="211"/>
        <end position="236"/>
    </location>
</feature>
<dbReference type="Pfam" id="PF00563">
    <property type="entry name" value="EAL"/>
    <property type="match status" value="1"/>
</dbReference>
<dbReference type="SUPFAM" id="SSF141868">
    <property type="entry name" value="EAL domain-like"/>
    <property type="match status" value="1"/>
</dbReference>
<dbReference type="FunFam" id="3.30.70.270:FF:000001">
    <property type="entry name" value="Diguanylate cyclase domain protein"/>
    <property type="match status" value="1"/>
</dbReference>
<evidence type="ECO:0008006" key="7">
    <source>
        <dbReference type="Google" id="ProtNLM"/>
    </source>
</evidence>
<evidence type="ECO:0000256" key="1">
    <source>
        <dbReference type="PROSITE-ProRule" id="PRU00244"/>
    </source>
</evidence>
<dbReference type="InterPro" id="IPR001633">
    <property type="entry name" value="EAL_dom"/>
</dbReference>
<evidence type="ECO:0000313" key="6">
    <source>
        <dbReference type="Proteomes" id="UP000078263"/>
    </source>
</evidence>
<dbReference type="AlphaFoldDB" id="A0A192D1V9"/>
<sequence>MRVLTCLVNDHNAMLVALAALLCLLGSFVTVQLAHRTIHARGRTWLHWWFLASVSAGSSIWATHFIAMLGYRPGVPVEFDATLTIVSALIAIGGTAIGLTLCRLRHRTLAALCGGGTIGLTISAMHYVGMFAYRPDGIVSWRPEFIAASIGFAICLAAGAIALIRANPGGDRTLLPTVMTMLAIITLHFLGMAGFEVAPIAGVSRGADSDVFTAMAGAIALAAVLIVGTGISTHLFEETRAQSQEELRKMAMTDALTGLGNRLSFVTRMANNCLRLHTRGKPFALLMVDLDRFKAINDTLGHPVGDLLLVAVAERLREAVRGRDFIARIGGDEFAVIALSAVDEASAQALAERIVSVLSEPFMLDGHLAEIGGSVGATLAPHFSDDPETLTQQADLALYRAKHDGRGRTCLFNPELAATLLDRIALETDLRRACANQAIEVAYQPILDARTGRFTGAEALLRWTCETRGEVPPNVFVPVIEELGLIGTIGEMVLERACAAAASWPDHLGVSINVSPLQFGGGTLLATIASTLQRTGLAPHRLQIEITESALLADDTLVLQTLEALRASGLSIALDDFGTGYSSLSYLHRFPIDCIKIDRSFVTRLPHDTGSASIVRAICDLGTSLGLKIAAEGIETEPQRQFIVDHGCSHMQGYRFSRPLDAQAIAALFATSRGSKVAA</sequence>
<dbReference type="PANTHER" id="PTHR44757">
    <property type="entry name" value="DIGUANYLATE CYCLASE DGCP"/>
    <property type="match status" value="1"/>
</dbReference>
<dbReference type="OrthoDB" id="9814202at2"/>
<dbReference type="PROSITE" id="PS50887">
    <property type="entry name" value="GGDEF"/>
    <property type="match status" value="1"/>
</dbReference>
<accession>A0A192D1V9</accession>
<dbReference type="CDD" id="cd01949">
    <property type="entry name" value="GGDEF"/>
    <property type="match status" value="1"/>
</dbReference>
<keyword evidence="6" id="KW-1185">Reference proteome</keyword>
<reference evidence="5 6" key="1">
    <citation type="submission" date="2016-05" db="EMBL/GenBank/DDBJ databases">
        <title>Compelete Genome Sequence of Bacteriochlorophyll-Synthesizing Bacterium Porphyrobacter neustonensis DSM 9434.</title>
        <authorList>
            <person name="Shi X.-L."/>
            <person name="Wu Y.-H."/>
            <person name="Cheng H."/>
            <person name="Xu L."/>
            <person name="Zhang X.-Q."/>
            <person name="Wang C.-S."/>
            <person name="Xu X.-W."/>
        </authorList>
    </citation>
    <scope>NUCLEOTIDE SEQUENCE [LARGE SCALE GENOMIC DNA]</scope>
    <source>
        <strain evidence="5 6">DSM 9434</strain>
    </source>
</reference>
<dbReference type="PROSITE" id="PS50883">
    <property type="entry name" value="EAL"/>
    <property type="match status" value="1"/>
</dbReference>
<evidence type="ECO:0000259" key="2">
    <source>
        <dbReference type="PROSITE" id="PS50883"/>
    </source>
</evidence>
<dbReference type="SMART" id="SM00267">
    <property type="entry name" value="GGDEF"/>
    <property type="match status" value="1"/>
</dbReference>
<feature type="domain" description="GGDEF" evidence="3">
    <location>
        <begin position="281"/>
        <end position="414"/>
    </location>
</feature>
<proteinExistence type="predicted"/>
<dbReference type="InterPro" id="IPR005330">
    <property type="entry name" value="MHYT_dom"/>
</dbReference>
<dbReference type="Gene3D" id="3.30.70.270">
    <property type="match status" value="1"/>
</dbReference>
<feature type="domain" description="EAL" evidence="2">
    <location>
        <begin position="423"/>
        <end position="673"/>
    </location>
</feature>
<dbReference type="CDD" id="cd01948">
    <property type="entry name" value="EAL"/>
    <property type="match status" value="1"/>
</dbReference>
<feature type="transmembrane region" description="Helical" evidence="1">
    <location>
        <begin position="145"/>
        <end position="166"/>
    </location>
</feature>
<feature type="transmembrane region" description="Helical" evidence="1">
    <location>
        <begin position="12"/>
        <end position="34"/>
    </location>
</feature>
<dbReference type="InterPro" id="IPR035919">
    <property type="entry name" value="EAL_sf"/>
</dbReference>
<feature type="transmembrane region" description="Helical" evidence="1">
    <location>
        <begin position="81"/>
        <end position="102"/>
    </location>
</feature>
<dbReference type="NCBIfam" id="TIGR00254">
    <property type="entry name" value="GGDEF"/>
    <property type="match status" value="1"/>
</dbReference>
<dbReference type="PANTHER" id="PTHR44757:SF2">
    <property type="entry name" value="BIOFILM ARCHITECTURE MAINTENANCE PROTEIN MBAA"/>
    <property type="match status" value="1"/>
</dbReference>